<comment type="subcellular location">
    <subcellularLocation>
        <location evidence="2">Membrane</location>
    </subcellularLocation>
</comment>
<name>A0A7H0HI07_9BURK</name>
<dbReference type="PANTHER" id="PTHR45436:SF1">
    <property type="entry name" value="SENSOR PROTEIN QSEC"/>
    <property type="match status" value="1"/>
</dbReference>
<keyword evidence="7 14" id="KW-0418">Kinase</keyword>
<evidence type="ECO:0000256" key="2">
    <source>
        <dbReference type="ARBA" id="ARBA00004370"/>
    </source>
</evidence>
<dbReference type="PROSITE" id="PS50109">
    <property type="entry name" value="HIS_KIN"/>
    <property type="match status" value="1"/>
</dbReference>
<protein>
    <recommendedName>
        <fullName evidence="3">histidine kinase</fullName>
        <ecNumber evidence="3">2.7.13.3</ecNumber>
    </recommendedName>
</protein>
<gene>
    <name evidence="14" type="ORF">H9L24_04520</name>
</gene>
<dbReference type="SMART" id="SM00387">
    <property type="entry name" value="HATPase_c"/>
    <property type="match status" value="1"/>
</dbReference>
<proteinExistence type="predicted"/>
<dbReference type="InterPro" id="IPR003661">
    <property type="entry name" value="HisK_dim/P_dom"/>
</dbReference>
<evidence type="ECO:0000256" key="1">
    <source>
        <dbReference type="ARBA" id="ARBA00000085"/>
    </source>
</evidence>
<accession>A0A7H0HI07</accession>
<dbReference type="Proteomes" id="UP000516057">
    <property type="component" value="Chromosome"/>
</dbReference>
<dbReference type="CDD" id="cd00075">
    <property type="entry name" value="HATPase"/>
    <property type="match status" value="1"/>
</dbReference>
<dbReference type="SMART" id="SM00388">
    <property type="entry name" value="HisKA"/>
    <property type="match status" value="1"/>
</dbReference>
<keyword evidence="9" id="KW-0902">Two-component regulatory system</keyword>
<feature type="domain" description="Histidine kinase" evidence="12">
    <location>
        <begin position="253"/>
        <end position="463"/>
    </location>
</feature>
<dbReference type="SUPFAM" id="SSF47384">
    <property type="entry name" value="Homodimeric domain of signal transducing histidine kinase"/>
    <property type="match status" value="1"/>
</dbReference>
<keyword evidence="10 11" id="KW-0472">Membrane</keyword>
<keyword evidence="15" id="KW-1185">Reference proteome</keyword>
<evidence type="ECO:0000256" key="3">
    <source>
        <dbReference type="ARBA" id="ARBA00012438"/>
    </source>
</evidence>
<dbReference type="PANTHER" id="PTHR45436">
    <property type="entry name" value="SENSOR HISTIDINE KINASE YKOH"/>
    <property type="match status" value="1"/>
</dbReference>
<evidence type="ECO:0000313" key="14">
    <source>
        <dbReference type="EMBL" id="QNP60173.1"/>
    </source>
</evidence>
<dbReference type="GO" id="GO:0000155">
    <property type="term" value="F:phosphorelay sensor kinase activity"/>
    <property type="evidence" value="ECO:0007669"/>
    <property type="project" value="InterPro"/>
</dbReference>
<feature type="transmembrane region" description="Helical" evidence="11">
    <location>
        <begin position="178"/>
        <end position="199"/>
    </location>
</feature>
<evidence type="ECO:0000256" key="11">
    <source>
        <dbReference type="SAM" id="Phobius"/>
    </source>
</evidence>
<keyword evidence="8 11" id="KW-1133">Transmembrane helix</keyword>
<evidence type="ECO:0000256" key="4">
    <source>
        <dbReference type="ARBA" id="ARBA00022553"/>
    </source>
</evidence>
<evidence type="ECO:0000313" key="15">
    <source>
        <dbReference type="Proteomes" id="UP000516057"/>
    </source>
</evidence>
<dbReference type="PROSITE" id="PS50885">
    <property type="entry name" value="HAMP"/>
    <property type="match status" value="1"/>
</dbReference>
<feature type="domain" description="HAMP" evidence="13">
    <location>
        <begin position="193"/>
        <end position="245"/>
    </location>
</feature>
<dbReference type="InterPro" id="IPR050428">
    <property type="entry name" value="TCS_sensor_his_kinase"/>
</dbReference>
<evidence type="ECO:0000256" key="6">
    <source>
        <dbReference type="ARBA" id="ARBA00022692"/>
    </source>
</evidence>
<evidence type="ECO:0000259" key="13">
    <source>
        <dbReference type="PROSITE" id="PS50885"/>
    </source>
</evidence>
<dbReference type="Pfam" id="PF00512">
    <property type="entry name" value="HisKA"/>
    <property type="match status" value="1"/>
</dbReference>
<evidence type="ECO:0000256" key="9">
    <source>
        <dbReference type="ARBA" id="ARBA00023012"/>
    </source>
</evidence>
<evidence type="ECO:0000256" key="10">
    <source>
        <dbReference type="ARBA" id="ARBA00023136"/>
    </source>
</evidence>
<reference evidence="14 15" key="1">
    <citation type="submission" date="2020-08" db="EMBL/GenBank/DDBJ databases">
        <title>Genome sequence of Acidovorax monticola KACC 19171T.</title>
        <authorList>
            <person name="Hyun D.-W."/>
            <person name="Bae J.-W."/>
        </authorList>
    </citation>
    <scope>NUCLEOTIDE SEQUENCE [LARGE SCALE GENOMIC DNA]</scope>
    <source>
        <strain evidence="14 15">KACC 19171</strain>
    </source>
</reference>
<dbReference type="Gene3D" id="3.30.565.10">
    <property type="entry name" value="Histidine kinase-like ATPase, C-terminal domain"/>
    <property type="match status" value="1"/>
</dbReference>
<dbReference type="KEGG" id="amon:H9L24_04520"/>
<dbReference type="InterPro" id="IPR003660">
    <property type="entry name" value="HAMP_dom"/>
</dbReference>
<dbReference type="Gene3D" id="1.10.287.130">
    <property type="match status" value="1"/>
</dbReference>
<keyword evidence="4" id="KW-0597">Phosphoprotein</keyword>
<comment type="catalytic activity">
    <reaction evidence="1">
        <text>ATP + protein L-histidine = ADP + protein N-phospho-L-histidine.</text>
        <dbReference type="EC" id="2.7.13.3"/>
    </reaction>
</comment>
<sequence length="463" mass="49990">MRSNWLRQTSTRLRLLAFLLPVLAIETAAGLWLTRVDAVASANAAYDRSLLGAIKSLDLNVSTASGGLSVELPYRLFEFFQLTATGNVYFRVATADGLVEIGHADLPRPPRPLQENQPVFYDAQYFGESVRVGAFMRALDGTPGDAQSQQLVIQVAESTASREQFTASFVQRAAVRDVLLLLVLGVSVFLGLAAALRPITRLADLIRARANDDLQPLPGGDLPSDIRPLVEAVNQQMQRTEQLVREREGFIDDASHQLRTPLATLRAQLDYALRETDPARQRQALRALSDGLGQATRATNQLLALARSDAALVQPQEIDLGALAREVALALLPWARERGIDLGVEGADAPVPAHGDPELLRQALLNLAHNAIEHGRPQGTITVRVAADRMGFSLQVVDDGPGLPPELANRVGQRFAKGRGSRGSGLGLAIARSVVERHGGALRIEPAADTATGTCATLWWPRP</sequence>
<dbReference type="Pfam" id="PF08521">
    <property type="entry name" value="2CSK_N"/>
    <property type="match status" value="1"/>
</dbReference>
<evidence type="ECO:0000256" key="5">
    <source>
        <dbReference type="ARBA" id="ARBA00022679"/>
    </source>
</evidence>
<keyword evidence="6 11" id="KW-0812">Transmembrane</keyword>
<dbReference type="EMBL" id="CP060790">
    <property type="protein sequence ID" value="QNP60173.1"/>
    <property type="molecule type" value="Genomic_DNA"/>
</dbReference>
<dbReference type="CDD" id="cd00082">
    <property type="entry name" value="HisKA"/>
    <property type="match status" value="1"/>
</dbReference>
<keyword evidence="5" id="KW-0808">Transferase</keyword>
<dbReference type="RefSeq" id="WP_187737154.1">
    <property type="nucleotide sequence ID" value="NZ_CP060790.1"/>
</dbReference>
<dbReference type="InterPro" id="IPR003594">
    <property type="entry name" value="HATPase_dom"/>
</dbReference>
<dbReference type="PRINTS" id="PR00344">
    <property type="entry name" value="BCTRLSENSOR"/>
</dbReference>
<dbReference type="InterPro" id="IPR004358">
    <property type="entry name" value="Sig_transdc_His_kin-like_C"/>
</dbReference>
<evidence type="ECO:0000259" key="12">
    <source>
        <dbReference type="PROSITE" id="PS50109"/>
    </source>
</evidence>
<dbReference type="InterPro" id="IPR036097">
    <property type="entry name" value="HisK_dim/P_sf"/>
</dbReference>
<dbReference type="AlphaFoldDB" id="A0A7H0HI07"/>
<dbReference type="GO" id="GO:0005886">
    <property type="term" value="C:plasma membrane"/>
    <property type="evidence" value="ECO:0007669"/>
    <property type="project" value="TreeGrafter"/>
</dbReference>
<evidence type="ECO:0000256" key="8">
    <source>
        <dbReference type="ARBA" id="ARBA00022989"/>
    </source>
</evidence>
<organism evidence="14 15">
    <name type="scientific">Paenacidovorax monticola</name>
    <dbReference type="NCBI Taxonomy" id="1926868"/>
    <lineage>
        <taxon>Bacteria</taxon>
        <taxon>Pseudomonadati</taxon>
        <taxon>Pseudomonadota</taxon>
        <taxon>Betaproteobacteria</taxon>
        <taxon>Burkholderiales</taxon>
        <taxon>Comamonadaceae</taxon>
        <taxon>Paenacidovorax</taxon>
    </lineage>
</organism>
<dbReference type="EC" id="2.7.13.3" evidence="3"/>
<dbReference type="InterPro" id="IPR005467">
    <property type="entry name" value="His_kinase_dom"/>
</dbReference>
<dbReference type="InterPro" id="IPR036890">
    <property type="entry name" value="HATPase_C_sf"/>
</dbReference>
<evidence type="ECO:0000256" key="7">
    <source>
        <dbReference type="ARBA" id="ARBA00022777"/>
    </source>
</evidence>
<dbReference type="Pfam" id="PF02518">
    <property type="entry name" value="HATPase_c"/>
    <property type="match status" value="1"/>
</dbReference>
<dbReference type="InterPro" id="IPR013727">
    <property type="entry name" value="2CSK_N"/>
</dbReference>
<dbReference type="SUPFAM" id="SSF55874">
    <property type="entry name" value="ATPase domain of HSP90 chaperone/DNA topoisomerase II/histidine kinase"/>
    <property type="match status" value="1"/>
</dbReference>